<name>A0A6A5BX73_NAEFO</name>
<dbReference type="OMA" id="AYNFETM"/>
<proteinExistence type="predicted"/>
<dbReference type="OrthoDB" id="10512823at2759"/>
<protein>
    <submittedName>
        <fullName evidence="1">Uncharacterized protein</fullName>
    </submittedName>
</protein>
<evidence type="ECO:0000313" key="1">
    <source>
        <dbReference type="EMBL" id="KAF0979946.1"/>
    </source>
</evidence>
<sequence>MKFNWIRPHRATWHRKLFQAFQSNILRKCLRLNNYHSIHYRSLHSSLHARNESFSNIGVRSTDLNNLKPNNSYFEISATLTNDGILFEQYPFWPSSVRSNPLLLFDQMKQIIVMENDDGDTLSEIRTNHDEIIFLRNKVDSKFVEYLKLRGIPIIERKVNLWEDITEPFLDTSVPTLDDKKPQILTIYSQMSPKDLDFIYSVISEPLFAYNFETMLWESVSLDLFDVFCSLDKNCPLCVKPLGEKEFKQFYNFANKITIQIENSVA</sequence>
<comment type="caution">
    <text evidence="1">The sequence shown here is derived from an EMBL/GenBank/DDBJ whole genome shotgun (WGS) entry which is preliminary data.</text>
</comment>
<dbReference type="VEuPathDB" id="AmoebaDB:NF0012600"/>
<dbReference type="AlphaFoldDB" id="A0A6A5BX73"/>
<dbReference type="Proteomes" id="UP000444721">
    <property type="component" value="Unassembled WGS sequence"/>
</dbReference>
<gene>
    <name evidence="1" type="ORF">FDP41_001099</name>
</gene>
<dbReference type="VEuPathDB" id="AmoebaDB:NfTy_049380"/>
<dbReference type="EMBL" id="VFQX01000022">
    <property type="protein sequence ID" value="KAF0979946.1"/>
    <property type="molecule type" value="Genomic_DNA"/>
</dbReference>
<evidence type="ECO:0000313" key="2">
    <source>
        <dbReference type="Proteomes" id="UP000444721"/>
    </source>
</evidence>
<reference evidence="1 2" key="1">
    <citation type="journal article" date="2019" name="Sci. Rep.">
        <title>Nanopore sequencing improves the draft genome of the human pathogenic amoeba Naegleria fowleri.</title>
        <authorList>
            <person name="Liechti N."/>
            <person name="Schurch N."/>
            <person name="Bruggmann R."/>
            <person name="Wittwer M."/>
        </authorList>
    </citation>
    <scope>NUCLEOTIDE SEQUENCE [LARGE SCALE GENOMIC DNA]</scope>
    <source>
        <strain evidence="1 2">ATCC 30894</strain>
    </source>
</reference>
<accession>A0A6A5BX73</accession>
<dbReference type="RefSeq" id="XP_044564659.1">
    <property type="nucleotide sequence ID" value="XM_044701348.1"/>
</dbReference>
<keyword evidence="2" id="KW-1185">Reference proteome</keyword>
<dbReference type="VEuPathDB" id="AmoebaDB:FDP41_001099"/>
<dbReference type="GeneID" id="68108317"/>
<organism evidence="1 2">
    <name type="scientific">Naegleria fowleri</name>
    <name type="common">Brain eating amoeba</name>
    <dbReference type="NCBI Taxonomy" id="5763"/>
    <lineage>
        <taxon>Eukaryota</taxon>
        <taxon>Discoba</taxon>
        <taxon>Heterolobosea</taxon>
        <taxon>Tetramitia</taxon>
        <taxon>Eutetramitia</taxon>
        <taxon>Vahlkampfiidae</taxon>
        <taxon>Naegleria</taxon>
    </lineage>
</organism>